<dbReference type="InterPro" id="IPR036864">
    <property type="entry name" value="Zn2-C6_fun-type_DNA-bd_sf"/>
</dbReference>
<feature type="region of interest" description="Disordered" evidence="2">
    <location>
        <begin position="616"/>
        <end position="653"/>
    </location>
</feature>
<sequence length="667" mass="70764">MQVKFGLQRQVAHSGPRGGSDTSVSVAGTSRSAMIAATGSPGVQNREHGQGKHCMTGMDWAFSGPTLTPNGVDGGGRGGVNASTPGGMAYQIPVSSAPVYTFSTISTFPTSTHGQELIALNEGPRRGGPAVSSIHQVQTITEAGKQQKGAGVQTAQTVLSSTSMQLPPSRSRDYWNPNGNNSSSTSPASAAILAASTARAQNQSHEQHGNPASNTNNLSRTSVSAINTPSISSYRAQQPIAPQPSSVPASLSSSGLQHSVNKTWRNRLKNRTITTMGIKRSLSTPDVAAAAAADAMSDSQQSSDKRRNKLGYHRTSVACGHCRRRKIRCKPEEGDAQGRCAHCVRLKKDCNFYPVEATDRRPRSMSKPDVGSQEPASEPNSPSPPAHNGNGSVSSTEPAAHTYAASVPVTPTYDFLGSYDDFRSAGGKVPSSRSTNLSRKSSLAQMHAMPLTLKIDQGYSHLSHHDSFARQLWEANHHHEGTSQVSNHYPARALEDTSAAFWRLTSSAPQPTSFVAPHQNPDAMVSVSSLDSVEFQDDNVWPSQVPSRMGSVDQGMIPTSYALGSYPSDPDLTMTPGLVSASASTASLTASISEVSTYAGGGGEAGDNNAFGQFFPSQWGSSDPSNPHRPFSDPSSIKMETQFDSTDPHGLLFMDEDTHQYPLSRRV</sequence>
<dbReference type="OMA" id="ANHHHEG"/>
<dbReference type="eggNOG" id="ENOG502S404">
    <property type="taxonomic scope" value="Eukaryota"/>
</dbReference>
<protein>
    <submittedName>
        <fullName evidence="4">Similar to Uncharacterized transcriptional regulatory protein TBS1 acc. no. P38114</fullName>
    </submittedName>
</protein>
<dbReference type="CDD" id="cd00067">
    <property type="entry name" value="GAL4"/>
    <property type="match status" value="1"/>
</dbReference>
<feature type="compositionally biased region" description="Polar residues" evidence="2">
    <location>
        <begin position="616"/>
        <end position="625"/>
    </location>
</feature>
<evidence type="ECO:0000313" key="4">
    <source>
        <dbReference type="EMBL" id="CCX33748.1"/>
    </source>
</evidence>
<feature type="region of interest" description="Disordered" evidence="2">
    <location>
        <begin position="424"/>
        <end position="443"/>
    </location>
</feature>
<evidence type="ECO:0000313" key="5">
    <source>
        <dbReference type="Proteomes" id="UP000018144"/>
    </source>
</evidence>
<dbReference type="OrthoDB" id="4150019at2759"/>
<dbReference type="EMBL" id="HF936171">
    <property type="protein sequence ID" value="CCX33748.1"/>
    <property type="molecule type" value="Genomic_DNA"/>
</dbReference>
<reference evidence="4 5" key="1">
    <citation type="journal article" date="2013" name="PLoS Genet.">
        <title>The genome and development-dependent transcriptomes of Pyronema confluens: a window into fungal evolution.</title>
        <authorList>
            <person name="Traeger S."/>
            <person name="Altegoer F."/>
            <person name="Freitag M."/>
            <person name="Gabaldon T."/>
            <person name="Kempken F."/>
            <person name="Kumar A."/>
            <person name="Marcet-Houben M."/>
            <person name="Poggeler S."/>
            <person name="Stajich J.E."/>
            <person name="Nowrousian M."/>
        </authorList>
    </citation>
    <scope>NUCLEOTIDE SEQUENCE [LARGE SCALE GENOMIC DNA]</scope>
    <source>
        <strain evidence="5">CBS 100304</strain>
        <tissue evidence="4">Vegetative mycelium</tissue>
    </source>
</reference>
<feature type="compositionally biased region" description="Low complexity" evidence="2">
    <location>
        <begin position="182"/>
        <end position="200"/>
    </location>
</feature>
<feature type="compositionally biased region" description="Low complexity" evidence="2">
    <location>
        <begin position="243"/>
        <end position="254"/>
    </location>
</feature>
<evidence type="ECO:0000256" key="1">
    <source>
        <dbReference type="ARBA" id="ARBA00023242"/>
    </source>
</evidence>
<dbReference type="GO" id="GO:0008270">
    <property type="term" value="F:zinc ion binding"/>
    <property type="evidence" value="ECO:0007669"/>
    <property type="project" value="InterPro"/>
</dbReference>
<feature type="region of interest" description="Disordered" evidence="2">
    <location>
        <begin position="236"/>
        <end position="263"/>
    </location>
</feature>
<feature type="compositionally biased region" description="Polar residues" evidence="2">
    <location>
        <begin position="159"/>
        <end position="168"/>
    </location>
</feature>
<dbReference type="InterPro" id="IPR001138">
    <property type="entry name" value="Zn2Cys6_DnaBD"/>
</dbReference>
<keyword evidence="1" id="KW-0539">Nucleus</keyword>
<feature type="domain" description="Zn(2)-C6 fungal-type" evidence="3">
    <location>
        <begin position="318"/>
        <end position="352"/>
    </location>
</feature>
<feature type="compositionally biased region" description="Low complexity" evidence="2">
    <location>
        <begin position="431"/>
        <end position="443"/>
    </location>
</feature>
<evidence type="ECO:0000256" key="2">
    <source>
        <dbReference type="SAM" id="MobiDB-lite"/>
    </source>
</evidence>
<evidence type="ECO:0000259" key="3">
    <source>
        <dbReference type="PROSITE" id="PS50048"/>
    </source>
</evidence>
<dbReference type="PROSITE" id="PS00463">
    <property type="entry name" value="ZN2_CY6_FUNGAL_1"/>
    <property type="match status" value="1"/>
</dbReference>
<organism evidence="4 5">
    <name type="scientific">Pyronema omphalodes (strain CBS 100304)</name>
    <name type="common">Pyronema confluens</name>
    <dbReference type="NCBI Taxonomy" id="1076935"/>
    <lineage>
        <taxon>Eukaryota</taxon>
        <taxon>Fungi</taxon>
        <taxon>Dikarya</taxon>
        <taxon>Ascomycota</taxon>
        <taxon>Pezizomycotina</taxon>
        <taxon>Pezizomycetes</taxon>
        <taxon>Pezizales</taxon>
        <taxon>Pyronemataceae</taxon>
        <taxon>Pyronema</taxon>
    </lineage>
</organism>
<dbReference type="Gene3D" id="4.10.240.10">
    <property type="entry name" value="Zn(2)-C6 fungal-type DNA-binding domain"/>
    <property type="match status" value="1"/>
</dbReference>
<feature type="region of interest" description="Disordered" evidence="2">
    <location>
        <begin position="359"/>
        <end position="397"/>
    </location>
</feature>
<dbReference type="SMART" id="SM00066">
    <property type="entry name" value="GAL4"/>
    <property type="match status" value="1"/>
</dbReference>
<proteinExistence type="predicted"/>
<dbReference type="GO" id="GO:0000981">
    <property type="term" value="F:DNA-binding transcription factor activity, RNA polymerase II-specific"/>
    <property type="evidence" value="ECO:0007669"/>
    <property type="project" value="InterPro"/>
</dbReference>
<dbReference type="AlphaFoldDB" id="U4LWG4"/>
<gene>
    <name evidence="4" type="ORF">PCON_01753</name>
</gene>
<accession>U4LWG4</accession>
<keyword evidence="5" id="KW-1185">Reference proteome</keyword>
<feature type="compositionally biased region" description="Polar residues" evidence="2">
    <location>
        <begin position="633"/>
        <end position="645"/>
    </location>
</feature>
<feature type="compositionally biased region" description="Polar residues" evidence="2">
    <location>
        <begin position="210"/>
        <end position="220"/>
    </location>
</feature>
<dbReference type="Proteomes" id="UP000018144">
    <property type="component" value="Unassembled WGS sequence"/>
</dbReference>
<feature type="region of interest" description="Disordered" evidence="2">
    <location>
        <begin position="159"/>
        <end position="220"/>
    </location>
</feature>
<dbReference type="SUPFAM" id="SSF57701">
    <property type="entry name" value="Zn2/Cys6 DNA-binding domain"/>
    <property type="match status" value="1"/>
</dbReference>
<dbReference type="PROSITE" id="PS50048">
    <property type="entry name" value="ZN2_CY6_FUNGAL_2"/>
    <property type="match status" value="1"/>
</dbReference>
<dbReference type="Pfam" id="PF00172">
    <property type="entry name" value="Zn_clus"/>
    <property type="match status" value="1"/>
</dbReference>
<feature type="region of interest" description="Disordered" evidence="2">
    <location>
        <begin position="1"/>
        <end position="25"/>
    </location>
</feature>
<name>U4LWG4_PYROM</name>
<dbReference type="STRING" id="1076935.U4LWG4"/>